<sequence>MEYVGTDLEPLNKDLKNDFLSLRRFLSEQDKSGHLLFLYRGEEQRNIVRRLINGRLGINSGSEEVFQRAFYFGDKARHFAVDVFDDDRNFLTDINDCSDETLAFIYDRICNVLEEPRACQKIKQNTAREFREFFQGRNNLREFIQKINESYTPETKLKVRDYYIYFIHVAGAAGIRRETMFVSTSTDKRVAYEFSIAGRRKKSRIIFHYFIPQPFHLHAIAPWVADHHQRIAYEIGLPTYKPTGLFPKQREVSVKGALFPHFILGVELVNERKFIINSNFCEHDNRADFERIARHGFTIDQSDFHNRLFDTGYIRWGQTDLAGNFESNDV</sequence>
<comment type="caution">
    <text evidence="1">The sequence shown here is derived from an EMBL/GenBank/DDBJ whole genome shotgun (WGS) entry which is preliminary data.</text>
</comment>
<proteinExistence type="predicted"/>
<dbReference type="AlphaFoldDB" id="A0A0F9SFA9"/>
<name>A0A0F9SFA9_9ZZZZ</name>
<accession>A0A0F9SFA9</accession>
<gene>
    <name evidence="1" type="ORF">LCGC14_0526620</name>
</gene>
<reference evidence="1" key="1">
    <citation type="journal article" date="2015" name="Nature">
        <title>Complex archaea that bridge the gap between prokaryotes and eukaryotes.</title>
        <authorList>
            <person name="Spang A."/>
            <person name="Saw J.H."/>
            <person name="Jorgensen S.L."/>
            <person name="Zaremba-Niedzwiedzka K."/>
            <person name="Martijn J."/>
            <person name="Lind A.E."/>
            <person name="van Eijk R."/>
            <person name="Schleper C."/>
            <person name="Guy L."/>
            <person name="Ettema T.J."/>
        </authorList>
    </citation>
    <scope>NUCLEOTIDE SEQUENCE</scope>
</reference>
<dbReference type="Gene3D" id="3.90.210.10">
    <property type="entry name" value="Heat-Labile Enterotoxin, subunit A"/>
    <property type="match status" value="1"/>
</dbReference>
<dbReference type="EMBL" id="LAZR01000676">
    <property type="protein sequence ID" value="KKN60972.1"/>
    <property type="molecule type" value="Genomic_DNA"/>
</dbReference>
<protein>
    <submittedName>
        <fullName evidence="1">Uncharacterized protein</fullName>
    </submittedName>
</protein>
<organism evidence="1">
    <name type="scientific">marine sediment metagenome</name>
    <dbReference type="NCBI Taxonomy" id="412755"/>
    <lineage>
        <taxon>unclassified sequences</taxon>
        <taxon>metagenomes</taxon>
        <taxon>ecological metagenomes</taxon>
    </lineage>
</organism>
<evidence type="ECO:0000313" key="1">
    <source>
        <dbReference type="EMBL" id="KKN60972.1"/>
    </source>
</evidence>